<comment type="caution">
    <text evidence="1">The sequence shown here is derived from an EMBL/GenBank/DDBJ whole genome shotgun (WGS) entry which is preliminary data.</text>
</comment>
<dbReference type="EMBL" id="CAJNOC010003601">
    <property type="protein sequence ID" value="CAF0990272.1"/>
    <property type="molecule type" value="Genomic_DNA"/>
</dbReference>
<evidence type="ECO:0000313" key="1">
    <source>
        <dbReference type="EMBL" id="CAF0990272.1"/>
    </source>
</evidence>
<gene>
    <name evidence="1" type="ORF">OXX778_LOCUS15875</name>
</gene>
<dbReference type="OrthoDB" id="106267at2759"/>
<organism evidence="1 2">
    <name type="scientific">Brachionus calyciflorus</name>
    <dbReference type="NCBI Taxonomy" id="104777"/>
    <lineage>
        <taxon>Eukaryota</taxon>
        <taxon>Metazoa</taxon>
        <taxon>Spiralia</taxon>
        <taxon>Gnathifera</taxon>
        <taxon>Rotifera</taxon>
        <taxon>Eurotatoria</taxon>
        <taxon>Monogononta</taxon>
        <taxon>Pseudotrocha</taxon>
        <taxon>Ploima</taxon>
        <taxon>Brachionidae</taxon>
        <taxon>Brachionus</taxon>
    </lineage>
</organism>
<sequence length="69" mass="8096">MLNAQYRCSSRTRLTLNLIPNLYKRVHSEIMRKLNETLTVSVVVDAWSDARMKAFMAFTAHIINDKWEP</sequence>
<evidence type="ECO:0000313" key="2">
    <source>
        <dbReference type="Proteomes" id="UP000663879"/>
    </source>
</evidence>
<dbReference type="AlphaFoldDB" id="A0A814G142"/>
<dbReference type="Proteomes" id="UP000663879">
    <property type="component" value="Unassembled WGS sequence"/>
</dbReference>
<protein>
    <submittedName>
        <fullName evidence="1">Uncharacterized protein</fullName>
    </submittedName>
</protein>
<proteinExistence type="predicted"/>
<accession>A0A814G142</accession>
<reference evidence="1" key="1">
    <citation type="submission" date="2021-02" db="EMBL/GenBank/DDBJ databases">
        <authorList>
            <person name="Nowell W R."/>
        </authorList>
    </citation>
    <scope>NUCLEOTIDE SEQUENCE</scope>
    <source>
        <strain evidence="1">Ploen Becks lab</strain>
    </source>
</reference>
<keyword evidence="2" id="KW-1185">Reference proteome</keyword>
<name>A0A814G142_9BILA</name>